<dbReference type="Pfam" id="PF05135">
    <property type="entry name" value="Phage_connect_1"/>
    <property type="match status" value="1"/>
</dbReference>
<accession>A0A0J9CF92</accession>
<dbReference type="CDD" id="cd08055">
    <property type="entry name" value="gp15"/>
    <property type="match status" value="1"/>
</dbReference>
<comment type="caution">
    <text evidence="1">The sequence shown here is derived from an EMBL/GenBank/DDBJ whole genome shotgun (WGS) entry which is preliminary data.</text>
</comment>
<sequence length="116" mass="12576">MTDIEILKKLTGESDEVLLSLLLDDATAFVLSYTGRTRIVTGLEKAVRDLAVIALNRMGTEGESSRSGGGESYSFDNAPKHIYDTLDRYRLARIGGRTYEAKTEQAGDVSSPGSNT</sequence>
<name>A0A0J9CF92_9FIRM</name>
<proteinExistence type="predicted"/>
<evidence type="ECO:0000313" key="2">
    <source>
        <dbReference type="Proteomes" id="UP000037392"/>
    </source>
</evidence>
<gene>
    <name evidence="1" type="ORF">HMPREF9470_00908</name>
</gene>
<dbReference type="EMBL" id="ADLK01000005">
    <property type="protein sequence ID" value="KMW23692.1"/>
    <property type="molecule type" value="Genomic_DNA"/>
</dbReference>
<dbReference type="Gene3D" id="1.10.246.150">
    <property type="match status" value="1"/>
</dbReference>
<protein>
    <recommendedName>
        <fullName evidence="3">Phage gp6-like head-tail connector protein</fullName>
    </recommendedName>
</protein>
<evidence type="ECO:0008006" key="3">
    <source>
        <dbReference type="Google" id="ProtNLM"/>
    </source>
</evidence>
<evidence type="ECO:0000313" key="1">
    <source>
        <dbReference type="EMBL" id="KMW23692.1"/>
    </source>
</evidence>
<dbReference type="RefSeq" id="WP_045093882.1">
    <property type="nucleotide sequence ID" value="NZ_KQ235876.1"/>
</dbReference>
<dbReference type="InterPro" id="IPR021146">
    <property type="entry name" value="Phage_gp6-like_head-tail"/>
</dbReference>
<organism evidence="1 2">
    <name type="scientific">[Clostridium] citroniae WAL-19142</name>
    <dbReference type="NCBI Taxonomy" id="742734"/>
    <lineage>
        <taxon>Bacteria</taxon>
        <taxon>Bacillati</taxon>
        <taxon>Bacillota</taxon>
        <taxon>Clostridia</taxon>
        <taxon>Lachnospirales</taxon>
        <taxon>Lachnospiraceae</taxon>
        <taxon>Enterocloster</taxon>
    </lineage>
</organism>
<dbReference type="OrthoDB" id="2054081at2"/>
<dbReference type="InterPro" id="IPR053746">
    <property type="entry name" value="Viral_HT_Connector_Assembly"/>
</dbReference>
<dbReference type="GeneID" id="93165687"/>
<reference evidence="1 2" key="1">
    <citation type="submission" date="2011-04" db="EMBL/GenBank/DDBJ databases">
        <title>The Genome Sequence of Clostridium citroniae WAL-19142.</title>
        <authorList>
            <consortium name="The Broad Institute Genome Sequencing Platform"/>
            <person name="Earl A."/>
            <person name="Ward D."/>
            <person name="Feldgarden M."/>
            <person name="Gevers D."/>
            <person name="Warren Y.A."/>
            <person name="Tyrrell K.L."/>
            <person name="Citron D.M."/>
            <person name="Goldstein E.J."/>
            <person name="Daigneault M."/>
            <person name="Allen-Vercoe E."/>
            <person name="Young S.K."/>
            <person name="Zeng Q."/>
            <person name="Gargeya S."/>
            <person name="Fitzgerald M."/>
            <person name="Haas B."/>
            <person name="Abouelleil A."/>
            <person name="Alvarado L."/>
            <person name="Arachchi H.M."/>
            <person name="Berlin A."/>
            <person name="Brown A."/>
            <person name="Chapman S.B."/>
            <person name="Chen Z."/>
            <person name="Dunbar C."/>
            <person name="Freedman E."/>
            <person name="Gearin G."/>
            <person name="Gellesch M."/>
            <person name="Goldberg J."/>
            <person name="Griggs A."/>
            <person name="Gujja S."/>
            <person name="Heilman E.R."/>
            <person name="Heiman D."/>
            <person name="Howarth C."/>
            <person name="Larson L."/>
            <person name="Lui A."/>
            <person name="MacDonald P.J."/>
            <person name="Mehta T."/>
            <person name="Montmayeur A."/>
            <person name="Murphy C."/>
            <person name="Neiman D."/>
            <person name="Pearson M."/>
            <person name="Priest M."/>
            <person name="Roberts A."/>
            <person name="Saif S."/>
            <person name="Shea T."/>
            <person name="Shenoy N."/>
            <person name="Sisk P."/>
            <person name="Stolte C."/>
            <person name="Sykes S."/>
            <person name="White J."/>
            <person name="Yandava C."/>
            <person name="Wortman J."/>
            <person name="Nusbaum C."/>
            <person name="Birren B."/>
        </authorList>
    </citation>
    <scope>NUCLEOTIDE SEQUENCE [LARGE SCALE GENOMIC DNA]</scope>
    <source>
        <strain evidence="1 2">WAL-19142</strain>
    </source>
</reference>
<dbReference type="PATRIC" id="fig|742734.4.peg.963"/>
<dbReference type="AlphaFoldDB" id="A0A0J9CF92"/>
<dbReference type="Proteomes" id="UP000037392">
    <property type="component" value="Unassembled WGS sequence"/>
</dbReference>